<sequence length="60" mass="6704">MTRLDDAQAAYGLAFGLAPPEPWGVDDLRIAQVLEQAFFERTPLPESFDWWESLPPDGVA</sequence>
<protein>
    <submittedName>
        <fullName evidence="1">Uncharacterized protein</fullName>
    </submittedName>
</protein>
<accession>A0ABW2QS00</accession>
<proteinExistence type="predicted"/>
<dbReference type="Proteomes" id="UP001596501">
    <property type="component" value="Unassembled WGS sequence"/>
</dbReference>
<name>A0ABW2QS00_9BURK</name>
<gene>
    <name evidence="1" type="ORF">ACFQPB_21640</name>
</gene>
<reference evidence="2" key="1">
    <citation type="journal article" date="2019" name="Int. J. Syst. Evol. Microbiol.">
        <title>The Global Catalogue of Microorganisms (GCM) 10K type strain sequencing project: providing services to taxonomists for standard genome sequencing and annotation.</title>
        <authorList>
            <consortium name="The Broad Institute Genomics Platform"/>
            <consortium name="The Broad Institute Genome Sequencing Center for Infectious Disease"/>
            <person name="Wu L."/>
            <person name="Ma J."/>
        </authorList>
    </citation>
    <scope>NUCLEOTIDE SEQUENCE [LARGE SCALE GENOMIC DNA]</scope>
    <source>
        <strain evidence="2">CGMCC 1.12371</strain>
    </source>
</reference>
<dbReference type="RefSeq" id="WP_382227923.1">
    <property type="nucleotide sequence ID" value="NZ_JBHTCA010000033.1"/>
</dbReference>
<comment type="caution">
    <text evidence="1">The sequence shown here is derived from an EMBL/GenBank/DDBJ whole genome shotgun (WGS) entry which is preliminary data.</text>
</comment>
<keyword evidence="2" id="KW-1185">Reference proteome</keyword>
<dbReference type="EMBL" id="JBHTCA010000033">
    <property type="protein sequence ID" value="MFC7411467.1"/>
    <property type="molecule type" value="Genomic_DNA"/>
</dbReference>
<organism evidence="1 2">
    <name type="scientific">Hydrogenophaga atypica</name>
    <dbReference type="NCBI Taxonomy" id="249409"/>
    <lineage>
        <taxon>Bacteria</taxon>
        <taxon>Pseudomonadati</taxon>
        <taxon>Pseudomonadota</taxon>
        <taxon>Betaproteobacteria</taxon>
        <taxon>Burkholderiales</taxon>
        <taxon>Comamonadaceae</taxon>
        <taxon>Hydrogenophaga</taxon>
    </lineage>
</organism>
<evidence type="ECO:0000313" key="1">
    <source>
        <dbReference type="EMBL" id="MFC7411467.1"/>
    </source>
</evidence>
<evidence type="ECO:0000313" key="2">
    <source>
        <dbReference type="Proteomes" id="UP001596501"/>
    </source>
</evidence>